<dbReference type="InterPro" id="IPR039193">
    <property type="entry name" value="Ribosomal_uS17m_metazoa"/>
</dbReference>
<dbReference type="SUPFAM" id="SSF50249">
    <property type="entry name" value="Nucleic acid-binding proteins"/>
    <property type="match status" value="1"/>
</dbReference>
<evidence type="ECO:0000313" key="2">
    <source>
        <dbReference type="WBParaSite" id="PTRK_0001568900.1"/>
    </source>
</evidence>
<dbReference type="PANTHER" id="PTHR24088:SF0">
    <property type="entry name" value="SMALL RIBOSOMAL SUBUNIT PROTEIN US17M"/>
    <property type="match status" value="1"/>
</dbReference>
<dbReference type="Proteomes" id="UP000038045">
    <property type="component" value="Unplaced"/>
</dbReference>
<dbReference type="WBParaSite" id="PTRK_0001568900.1">
    <property type="protein sequence ID" value="PTRK_0001568900.1"/>
    <property type="gene ID" value="PTRK_0001568900"/>
</dbReference>
<dbReference type="GO" id="GO:0005763">
    <property type="term" value="C:mitochondrial small ribosomal subunit"/>
    <property type="evidence" value="ECO:0007669"/>
    <property type="project" value="InterPro"/>
</dbReference>
<proteinExistence type="predicted"/>
<dbReference type="InterPro" id="IPR012340">
    <property type="entry name" value="NA-bd_OB-fold"/>
</dbReference>
<dbReference type="GO" id="GO:0003735">
    <property type="term" value="F:structural constituent of ribosome"/>
    <property type="evidence" value="ECO:0007669"/>
    <property type="project" value="InterPro"/>
</dbReference>
<dbReference type="Gene3D" id="2.40.50.140">
    <property type="entry name" value="Nucleic acid-binding proteins"/>
    <property type="match status" value="1"/>
</dbReference>
<keyword evidence="1" id="KW-1185">Reference proteome</keyword>
<dbReference type="GO" id="GO:0032543">
    <property type="term" value="P:mitochondrial translation"/>
    <property type="evidence" value="ECO:0007669"/>
    <property type="project" value="TreeGrafter"/>
</dbReference>
<reference evidence="2" key="1">
    <citation type="submission" date="2017-02" db="UniProtKB">
        <authorList>
            <consortium name="WormBaseParasite"/>
        </authorList>
    </citation>
    <scope>IDENTIFICATION</scope>
</reference>
<dbReference type="AlphaFoldDB" id="A0A0N5A244"/>
<evidence type="ECO:0000313" key="1">
    <source>
        <dbReference type="Proteomes" id="UP000038045"/>
    </source>
</evidence>
<sequence>MPSIIKSLVQQEILLGKVVNLSKIGLKQVPCVQVRCQQNEFNDYIKKYHAKSYDYWALDTKSNIKVGDIVLIKHLESQSQKPSMNVAHQVDRVIFTFGNIIDPVTGRRVIENKFADEIEIEKKFVKSIVEEPEELPQCFSEVREVQKKKLSEEYSKCSSS</sequence>
<organism evidence="1 2">
    <name type="scientific">Parastrongyloides trichosuri</name>
    <name type="common">Possum-specific nematode worm</name>
    <dbReference type="NCBI Taxonomy" id="131310"/>
    <lineage>
        <taxon>Eukaryota</taxon>
        <taxon>Metazoa</taxon>
        <taxon>Ecdysozoa</taxon>
        <taxon>Nematoda</taxon>
        <taxon>Chromadorea</taxon>
        <taxon>Rhabditida</taxon>
        <taxon>Tylenchina</taxon>
        <taxon>Panagrolaimomorpha</taxon>
        <taxon>Strongyloidoidea</taxon>
        <taxon>Strongyloididae</taxon>
        <taxon>Parastrongyloides</taxon>
    </lineage>
</organism>
<dbReference type="STRING" id="131310.A0A0N5A244"/>
<accession>A0A0N5A244</accession>
<dbReference type="PANTHER" id="PTHR24088">
    <property type="entry name" value="28S RIBOSOMAL PROTEIN S17, MITOCHONDRIAL"/>
    <property type="match status" value="1"/>
</dbReference>
<name>A0A0N5A244_PARTI</name>
<protein>
    <submittedName>
        <fullName evidence="2">28S ribosomal protein S17, mitochondrial</fullName>
    </submittedName>
</protein>